<dbReference type="PANTHER" id="PTHR30532:SF21">
    <property type="entry name" value="SIDEROPHORE-BINDING LIPOPROTEIN YFIY-RELATED"/>
    <property type="match status" value="1"/>
</dbReference>
<dbReference type="Proteomes" id="UP001589619">
    <property type="component" value="Unassembled WGS sequence"/>
</dbReference>
<keyword evidence="3" id="KW-0813">Transport</keyword>
<dbReference type="Pfam" id="PF01497">
    <property type="entry name" value="Peripla_BP_2"/>
    <property type="match status" value="1"/>
</dbReference>
<protein>
    <submittedName>
        <fullName evidence="6">ABC transporter substrate-binding protein</fullName>
    </submittedName>
</protein>
<name>A0ABV5W8V6_9BACL</name>
<evidence type="ECO:0000313" key="6">
    <source>
        <dbReference type="EMBL" id="MFB9756606.1"/>
    </source>
</evidence>
<evidence type="ECO:0000256" key="4">
    <source>
        <dbReference type="ARBA" id="ARBA00022729"/>
    </source>
</evidence>
<reference evidence="6 7" key="1">
    <citation type="submission" date="2024-09" db="EMBL/GenBank/DDBJ databases">
        <authorList>
            <person name="Sun Q."/>
            <person name="Mori K."/>
        </authorList>
    </citation>
    <scope>NUCLEOTIDE SEQUENCE [LARGE SCALE GENOMIC DNA]</scope>
    <source>
        <strain evidence="6 7">JCM 12520</strain>
    </source>
</reference>
<comment type="caution">
    <text evidence="6">The sequence shown here is derived from an EMBL/GenBank/DDBJ whole genome shotgun (WGS) entry which is preliminary data.</text>
</comment>
<sequence length="201" mass="22971">MIIARRSEEKIYDQLSKIAPTVIMDILPDWRAGLRELGSILQRENEADRWLADYDKKTAKAREEIARTVKPGETFLYLRIMPKEIRVHGTQELFGATLFQDLKLTPVTGLDKVKRIEPISLEMLPQYDADHIFVQVGSPVAGGDKEAEKNLAVIAETSIWKGLKAVKNNRVYTMPHWIISDYPFIKSKSVDLVVVKLKRKP</sequence>
<keyword evidence="7" id="KW-1185">Reference proteome</keyword>
<dbReference type="RefSeq" id="WP_344913037.1">
    <property type="nucleotide sequence ID" value="NZ_BAAAYO010000011.1"/>
</dbReference>
<evidence type="ECO:0000256" key="3">
    <source>
        <dbReference type="ARBA" id="ARBA00022448"/>
    </source>
</evidence>
<dbReference type="EMBL" id="JBHMAG010000025">
    <property type="protein sequence ID" value="MFB9756606.1"/>
    <property type="molecule type" value="Genomic_DNA"/>
</dbReference>
<dbReference type="InterPro" id="IPR002491">
    <property type="entry name" value="ABC_transptr_periplasmic_BD"/>
</dbReference>
<dbReference type="SUPFAM" id="SSF53807">
    <property type="entry name" value="Helical backbone' metal receptor"/>
    <property type="match status" value="1"/>
</dbReference>
<comment type="subcellular location">
    <subcellularLocation>
        <location evidence="1">Cell envelope</location>
    </subcellularLocation>
</comment>
<organism evidence="6 7">
    <name type="scientific">Paenibacillus hodogayensis</name>
    <dbReference type="NCBI Taxonomy" id="279208"/>
    <lineage>
        <taxon>Bacteria</taxon>
        <taxon>Bacillati</taxon>
        <taxon>Bacillota</taxon>
        <taxon>Bacilli</taxon>
        <taxon>Bacillales</taxon>
        <taxon>Paenibacillaceae</taxon>
        <taxon>Paenibacillus</taxon>
    </lineage>
</organism>
<accession>A0ABV5W8V6</accession>
<evidence type="ECO:0000313" key="7">
    <source>
        <dbReference type="Proteomes" id="UP001589619"/>
    </source>
</evidence>
<gene>
    <name evidence="6" type="ORF">ACFFNY_33950</name>
</gene>
<evidence type="ECO:0000259" key="5">
    <source>
        <dbReference type="PROSITE" id="PS50983"/>
    </source>
</evidence>
<dbReference type="PANTHER" id="PTHR30532">
    <property type="entry name" value="IRON III DICITRATE-BINDING PERIPLASMIC PROTEIN"/>
    <property type="match status" value="1"/>
</dbReference>
<comment type="similarity">
    <text evidence="2">Belongs to the bacterial solute-binding protein 8 family.</text>
</comment>
<keyword evidence="4" id="KW-0732">Signal</keyword>
<dbReference type="Gene3D" id="3.40.50.1980">
    <property type="entry name" value="Nitrogenase molybdenum iron protein domain"/>
    <property type="match status" value="1"/>
</dbReference>
<proteinExistence type="inferred from homology"/>
<evidence type="ECO:0000256" key="2">
    <source>
        <dbReference type="ARBA" id="ARBA00008814"/>
    </source>
</evidence>
<dbReference type="InterPro" id="IPR051313">
    <property type="entry name" value="Bact_iron-sidero_bind"/>
</dbReference>
<evidence type="ECO:0000256" key="1">
    <source>
        <dbReference type="ARBA" id="ARBA00004196"/>
    </source>
</evidence>
<feature type="domain" description="Fe/B12 periplasmic-binding" evidence="5">
    <location>
        <begin position="1"/>
        <end position="201"/>
    </location>
</feature>
<dbReference type="PROSITE" id="PS50983">
    <property type="entry name" value="FE_B12_PBP"/>
    <property type="match status" value="1"/>
</dbReference>